<dbReference type="RefSeq" id="YP_010013528.1">
    <property type="nucleotide sequence ID" value="NC_053512.1"/>
</dbReference>
<organism evidence="2 3">
    <name type="scientific">Mycobacterium phage Kumao</name>
    <dbReference type="NCBI Taxonomy" id="2041344"/>
    <lineage>
        <taxon>Viruses</taxon>
        <taxon>Duplodnaviria</taxon>
        <taxon>Heunggongvirae</taxon>
        <taxon>Uroviricota</taxon>
        <taxon>Caudoviricetes</taxon>
        <taxon>Vilmaviridae</taxon>
        <taxon>Kumaovirus</taxon>
        <taxon>Kumaovirus kumao</taxon>
    </lineage>
</organism>
<keyword evidence="1" id="KW-1133">Transmembrane helix</keyword>
<protein>
    <submittedName>
        <fullName evidence="2">Holin</fullName>
    </submittedName>
</protein>
<dbReference type="KEGG" id="vg:63210141"/>
<proteinExistence type="predicted"/>
<evidence type="ECO:0000256" key="1">
    <source>
        <dbReference type="SAM" id="Phobius"/>
    </source>
</evidence>
<keyword evidence="1" id="KW-0472">Membrane</keyword>
<dbReference type="Proteomes" id="UP000229090">
    <property type="component" value="Segment"/>
</dbReference>
<keyword evidence="3" id="KW-1185">Reference proteome</keyword>
<dbReference type="EMBL" id="MG009575">
    <property type="protein sequence ID" value="ATN94001.1"/>
    <property type="molecule type" value="Genomic_DNA"/>
</dbReference>
<keyword evidence="1" id="KW-0812">Transmembrane</keyword>
<name>A0A2D1GPY6_9CAUD</name>
<evidence type="ECO:0000313" key="2">
    <source>
        <dbReference type="EMBL" id="ATN94001.1"/>
    </source>
</evidence>
<reference evidence="3" key="1">
    <citation type="submission" date="2017-09" db="EMBL/GenBank/DDBJ databases">
        <authorList>
            <person name="Ehlers B."/>
            <person name="Leendertz F.H."/>
        </authorList>
    </citation>
    <scope>NUCLEOTIDE SEQUENCE [LARGE SCALE GENOMIC DNA]</scope>
</reference>
<gene>
    <name evidence="2" type="primary">38</name>
    <name evidence="2" type="ORF">SEA_KUMAO_38</name>
</gene>
<feature type="transmembrane region" description="Helical" evidence="1">
    <location>
        <begin position="43"/>
        <end position="61"/>
    </location>
</feature>
<accession>A0A2D1GPY6</accession>
<evidence type="ECO:0000313" key="3">
    <source>
        <dbReference type="Proteomes" id="UP000229090"/>
    </source>
</evidence>
<dbReference type="GeneID" id="63210141"/>
<sequence length="113" mass="12293">MSFDVKRVPEMYKAVVALAVSSAGTLAAIQAVAESTGVAPEGWVYSLSIAVGAVTSFATWLKRNKPNVELVSGVIQAYDDATLDQIKTKPRQKLNHEELVEKAIERYTAAHKF</sequence>